<dbReference type="Proteomes" id="UP001178277">
    <property type="component" value="Unassembled WGS sequence"/>
</dbReference>
<sequence length="102" mass="11567">MDKEIVKQLAGITTSKHDAYIDVAIPLFLEFIQEHCNNDFTNDLGVVTVKGGIKIAIAKMIEFNMNKVGQKTRTFGDVAYSFDTDFPPSIMRLLQPYNRIRV</sequence>
<dbReference type="Gene3D" id="1.10.246.150">
    <property type="match status" value="1"/>
</dbReference>
<dbReference type="InterPro" id="IPR021146">
    <property type="entry name" value="Phage_gp6-like_head-tail"/>
</dbReference>
<gene>
    <name evidence="1" type="ORF">Q8G35_12520</name>
</gene>
<dbReference type="RefSeq" id="WP_305160519.1">
    <property type="nucleotide sequence ID" value="NZ_JAUUTP010000011.1"/>
</dbReference>
<comment type="caution">
    <text evidence="1">The sequence shown here is derived from an EMBL/GenBank/DDBJ whole genome shotgun (WGS) entry which is preliminary data.</text>
</comment>
<accession>A0AA90SXB2</accession>
<protein>
    <submittedName>
        <fullName evidence="1">Phage head-tail connector protein</fullName>
    </submittedName>
</protein>
<dbReference type="InterPro" id="IPR053746">
    <property type="entry name" value="Viral_HT_Connector_Assembly"/>
</dbReference>
<evidence type="ECO:0000313" key="1">
    <source>
        <dbReference type="EMBL" id="MDP1419235.1"/>
    </source>
</evidence>
<proteinExistence type="predicted"/>
<evidence type="ECO:0000313" key="2">
    <source>
        <dbReference type="Proteomes" id="UP001178277"/>
    </source>
</evidence>
<name>A0AA90SXB2_9BACI</name>
<dbReference type="Pfam" id="PF05135">
    <property type="entry name" value="Phage_connect_1"/>
    <property type="match status" value="1"/>
</dbReference>
<reference evidence="1" key="1">
    <citation type="submission" date="2023-07" db="EMBL/GenBank/DDBJ databases">
        <title>Murine gut Bacillus species.</title>
        <authorList>
            <person name="Gutman E."/>
            <person name="Hashuel R."/>
            <person name="Litvak Y."/>
        </authorList>
    </citation>
    <scope>NUCLEOTIDE SEQUENCE</scope>
    <source>
        <strain evidence="1">RU283</strain>
    </source>
</reference>
<dbReference type="AlphaFoldDB" id="A0AA90SXB2"/>
<organism evidence="1 2">
    <name type="scientific">Peribacillus simplex</name>
    <dbReference type="NCBI Taxonomy" id="1478"/>
    <lineage>
        <taxon>Bacteria</taxon>
        <taxon>Bacillati</taxon>
        <taxon>Bacillota</taxon>
        <taxon>Bacilli</taxon>
        <taxon>Bacillales</taxon>
        <taxon>Bacillaceae</taxon>
        <taxon>Peribacillus</taxon>
    </lineage>
</organism>
<dbReference type="EMBL" id="JAUUTP010000011">
    <property type="protein sequence ID" value="MDP1419235.1"/>
    <property type="molecule type" value="Genomic_DNA"/>
</dbReference>